<dbReference type="PANTHER" id="PTHR24221:SF606">
    <property type="entry name" value="COLICIN V SECRETION-PROCESSING ATP-BINDING PROTEIN"/>
    <property type="match status" value="1"/>
</dbReference>
<comment type="function">
    <text evidence="10">Involved in the export of calmodulin-sensitive adenylate cyclase-hemolysin (cyclolysin).</text>
</comment>
<dbReference type="InterPro" id="IPR036640">
    <property type="entry name" value="ABC1_TM_sf"/>
</dbReference>
<dbReference type="SUPFAM" id="SSF90123">
    <property type="entry name" value="ABC transporter transmembrane region"/>
    <property type="match status" value="1"/>
</dbReference>
<keyword evidence="4 13" id="KW-0812">Transmembrane</keyword>
<dbReference type="PANTHER" id="PTHR24221">
    <property type="entry name" value="ATP-BINDING CASSETTE SUB-FAMILY B"/>
    <property type="match status" value="1"/>
</dbReference>
<keyword evidence="3" id="KW-1003">Cell membrane</keyword>
<dbReference type="PROSITE" id="PS00211">
    <property type="entry name" value="ABC_TRANSPORTER_1"/>
    <property type="match status" value="1"/>
</dbReference>
<dbReference type="CDD" id="cd03246">
    <property type="entry name" value="ABCC_Protease_Secretion"/>
    <property type="match status" value="1"/>
</dbReference>
<dbReference type="GO" id="GO:0016887">
    <property type="term" value="F:ATP hydrolysis activity"/>
    <property type="evidence" value="ECO:0007669"/>
    <property type="project" value="InterPro"/>
</dbReference>
<dbReference type="Pfam" id="PF03412">
    <property type="entry name" value="Peptidase_C39"/>
    <property type="match status" value="1"/>
</dbReference>
<dbReference type="InterPro" id="IPR033838">
    <property type="entry name" value="CvaB_peptidase"/>
</dbReference>
<evidence type="ECO:0000256" key="7">
    <source>
        <dbReference type="ARBA" id="ARBA00022840"/>
    </source>
</evidence>
<evidence type="ECO:0000256" key="6">
    <source>
        <dbReference type="ARBA" id="ARBA00022741"/>
    </source>
</evidence>
<dbReference type="InterPro" id="IPR027417">
    <property type="entry name" value="P-loop_NTPase"/>
</dbReference>
<keyword evidence="19" id="KW-1185">Reference proteome</keyword>
<keyword evidence="9 13" id="KW-0472">Membrane</keyword>
<evidence type="ECO:0000313" key="17">
    <source>
        <dbReference type="EMBL" id="KGG86921.1"/>
    </source>
</evidence>
<dbReference type="Gene3D" id="3.90.70.10">
    <property type="entry name" value="Cysteine proteinases"/>
    <property type="match status" value="1"/>
</dbReference>
<dbReference type="AlphaFoldDB" id="A0A0E3C2T3"/>
<keyword evidence="7" id="KW-0067">ATP-binding</keyword>
<reference evidence="19 20" key="1">
    <citation type="submission" date="2013-09" db="EMBL/GenBank/DDBJ databases">
        <title>High correlation between genotypes and phenotypes of environmental bacteria Comamonas testosteroni strains.</title>
        <authorList>
            <person name="Liu L."/>
            <person name="Zhu W."/>
            <person name="Xia X."/>
            <person name="Xu B."/>
            <person name="Luo M."/>
            <person name="Wang G."/>
        </authorList>
    </citation>
    <scope>NUCLEOTIDE SEQUENCE [LARGE SCALE GENOMIC DNA]</scope>
    <source>
        <strain evidence="18 19">DF2</strain>
        <strain evidence="17 20">JL14</strain>
    </source>
</reference>
<feature type="domain" description="ABC transmembrane type-1" evidence="15">
    <location>
        <begin position="173"/>
        <end position="445"/>
    </location>
</feature>
<name>A0A0E3C2T3_9BURK</name>
<dbReference type="Pfam" id="PF00664">
    <property type="entry name" value="ABC_membrane"/>
    <property type="match status" value="1"/>
</dbReference>
<evidence type="ECO:0000256" key="5">
    <source>
        <dbReference type="ARBA" id="ARBA00022735"/>
    </source>
</evidence>
<organism evidence="18 19">
    <name type="scientific">Comamonas thiooxydans</name>
    <dbReference type="NCBI Taxonomy" id="363952"/>
    <lineage>
        <taxon>Bacteria</taxon>
        <taxon>Pseudomonadati</taxon>
        <taxon>Pseudomonadota</taxon>
        <taxon>Betaproteobacteria</taxon>
        <taxon>Burkholderiales</taxon>
        <taxon>Comamonadaceae</taxon>
        <taxon>Comamonas</taxon>
    </lineage>
</organism>
<dbReference type="GO" id="GO:0005886">
    <property type="term" value="C:plasma membrane"/>
    <property type="evidence" value="ECO:0007669"/>
    <property type="project" value="UniProtKB-SubCell"/>
</dbReference>
<dbReference type="InterPro" id="IPR017871">
    <property type="entry name" value="ABC_transporter-like_CS"/>
</dbReference>
<evidence type="ECO:0000256" key="9">
    <source>
        <dbReference type="ARBA" id="ARBA00023136"/>
    </source>
</evidence>
<gene>
    <name evidence="17" type="ORF">P245_20505</name>
    <name evidence="18" type="ORF">P608_03105</name>
</gene>
<evidence type="ECO:0000256" key="3">
    <source>
        <dbReference type="ARBA" id="ARBA00022475"/>
    </source>
</evidence>
<keyword evidence="8 13" id="KW-1133">Transmembrane helix</keyword>
<evidence type="ECO:0000313" key="20">
    <source>
        <dbReference type="Proteomes" id="UP000029567"/>
    </source>
</evidence>
<dbReference type="RefSeq" id="WP_052052634.1">
    <property type="nucleotide sequence ID" value="NZ_AWTM01000064.1"/>
</dbReference>
<dbReference type="FunFam" id="3.40.50.300:FF:000299">
    <property type="entry name" value="ABC transporter ATP-binding protein/permease"/>
    <property type="match status" value="1"/>
</dbReference>
<evidence type="ECO:0000313" key="19">
    <source>
        <dbReference type="Proteomes" id="UP000029549"/>
    </source>
</evidence>
<protein>
    <recommendedName>
        <fullName evidence="12">Cyclolysin secretion/processing ATP-binding protein CyaB</fullName>
    </recommendedName>
</protein>
<dbReference type="GO" id="GO:0008234">
    <property type="term" value="F:cysteine-type peptidase activity"/>
    <property type="evidence" value="ECO:0007669"/>
    <property type="project" value="InterPro"/>
</dbReference>
<feature type="domain" description="Peptidase C39" evidence="16">
    <location>
        <begin position="20"/>
        <end position="139"/>
    </location>
</feature>
<dbReference type="InterPro" id="IPR003439">
    <property type="entry name" value="ABC_transporter-like_ATP-bd"/>
</dbReference>
<comment type="caution">
    <text evidence="18">The sequence shown here is derived from an EMBL/GenBank/DDBJ whole genome shotgun (WGS) entry which is preliminary data.</text>
</comment>
<evidence type="ECO:0000256" key="2">
    <source>
        <dbReference type="ARBA" id="ARBA00022448"/>
    </source>
</evidence>
<keyword evidence="5" id="KW-0204">Cytolysis</keyword>
<proteinExistence type="inferred from homology"/>
<evidence type="ECO:0000313" key="18">
    <source>
        <dbReference type="EMBL" id="KGH20655.1"/>
    </source>
</evidence>
<dbReference type="GO" id="GO:0140359">
    <property type="term" value="F:ABC-type transporter activity"/>
    <property type="evidence" value="ECO:0007669"/>
    <property type="project" value="InterPro"/>
</dbReference>
<feature type="transmembrane region" description="Helical" evidence="13">
    <location>
        <begin position="309"/>
        <end position="327"/>
    </location>
</feature>
<dbReference type="PROSITE" id="PS50893">
    <property type="entry name" value="ABC_TRANSPORTER_2"/>
    <property type="match status" value="1"/>
</dbReference>
<feature type="transmembrane region" description="Helical" evidence="13">
    <location>
        <begin position="210"/>
        <end position="231"/>
    </location>
</feature>
<evidence type="ECO:0000256" key="12">
    <source>
        <dbReference type="ARBA" id="ARBA00072252"/>
    </source>
</evidence>
<dbReference type="EMBL" id="AWTN01000110">
    <property type="protein sequence ID" value="KGG86921.1"/>
    <property type="molecule type" value="Genomic_DNA"/>
</dbReference>
<evidence type="ECO:0000259" key="16">
    <source>
        <dbReference type="PROSITE" id="PS50990"/>
    </source>
</evidence>
<feature type="transmembrane region" description="Helical" evidence="13">
    <location>
        <begin position="170"/>
        <end position="190"/>
    </location>
</feature>
<accession>A0A0E3C2T3</accession>
<dbReference type="InterPro" id="IPR011527">
    <property type="entry name" value="ABC1_TM_dom"/>
</dbReference>
<dbReference type="SMART" id="SM00382">
    <property type="entry name" value="AAA"/>
    <property type="match status" value="1"/>
</dbReference>
<dbReference type="CDD" id="cd02419">
    <property type="entry name" value="Peptidase_C39C"/>
    <property type="match status" value="1"/>
</dbReference>
<evidence type="ECO:0000259" key="14">
    <source>
        <dbReference type="PROSITE" id="PS50893"/>
    </source>
</evidence>
<evidence type="ECO:0000256" key="10">
    <source>
        <dbReference type="ARBA" id="ARBA00055355"/>
    </source>
</evidence>
<dbReference type="Pfam" id="PF00005">
    <property type="entry name" value="ABC_tran"/>
    <property type="match status" value="1"/>
</dbReference>
<keyword evidence="6" id="KW-0547">Nucleotide-binding</keyword>
<sequence>MYGFDALALGFGRRLPVVIQTEAAECGLVCLAMIASYHGYRADVTELRQRFSVSLKGMTLAQIMQIAQQLKLGTRALRLELNELENLSLPCLVHWEFDHFVVVKSVNGRHVDIHDPACGARRMALSDFSKKFTGIALELWPSADFQKKEAKPRIRLLGLMGKISGLRRSLGQILVLGCALQAFTLVGPFLMQWTIDNVIVSDDRGLLNTLVLAFSALLILQIVLGSARAWAMIHMSTLFSVQWRTNVFSHLLRLPSQYFEKRHLGDLVARFGSADQIQQTLTASFLSVILDGLMAITTVTLMFVFSPQLAMVVVGAMTIYAMIRCAWYTPLRDATEEQIVHAARQQTHFLETIRGIQAIKLFRHLDLRRSAWLSLFVEQMNAGIRSQKLQLFYQQANALLFGVENLVVVWLGATMVMDGEFTVGMLMAFYAYKSQFSGRVGSLIDRVFELFILRLHSERLADIALHPPEDETIQMDRESIVNLRANIEVKGLKYRYSDQEPWVLDGVDFTIAEGESVAIVGPSGGGKSTLCKVLLGILPIGQGSIRVSGQEITALGVGALRDISGSVMQDDVLFAGTLAENISFFSPDSDMVWVMECAKTAGLHDDIECMPMRYSTLVGDMGAALSGGQRQRLLLARALYKRPKILFLDEATSHLDTDCERRVNAAVRALKITCIIVAHRPETIASADRVIVLANGRVADLHSHSPSSNRYEEQLSCVD</sequence>
<evidence type="ECO:0000259" key="15">
    <source>
        <dbReference type="PROSITE" id="PS50929"/>
    </source>
</evidence>
<dbReference type="InterPro" id="IPR005074">
    <property type="entry name" value="Peptidase_C39"/>
</dbReference>
<evidence type="ECO:0000256" key="4">
    <source>
        <dbReference type="ARBA" id="ARBA00022692"/>
    </source>
</evidence>
<dbReference type="GO" id="GO:0005524">
    <property type="term" value="F:ATP binding"/>
    <property type="evidence" value="ECO:0007669"/>
    <property type="project" value="UniProtKB-KW"/>
</dbReference>
<dbReference type="Proteomes" id="UP000029567">
    <property type="component" value="Unassembled WGS sequence"/>
</dbReference>
<dbReference type="GO" id="GO:0034040">
    <property type="term" value="F:ATPase-coupled lipid transmembrane transporter activity"/>
    <property type="evidence" value="ECO:0007669"/>
    <property type="project" value="TreeGrafter"/>
</dbReference>
<dbReference type="InterPro" id="IPR039421">
    <property type="entry name" value="Type_1_exporter"/>
</dbReference>
<keyword evidence="2" id="KW-0813">Transport</keyword>
<comment type="similarity">
    <text evidence="11">Belongs to the ABC transporter superfamily. Cyclolysin exporter (TC 3.A.1.109.2) family.</text>
</comment>
<evidence type="ECO:0000256" key="1">
    <source>
        <dbReference type="ARBA" id="ARBA00004651"/>
    </source>
</evidence>
<feature type="domain" description="ABC transporter" evidence="14">
    <location>
        <begin position="487"/>
        <end position="715"/>
    </location>
</feature>
<dbReference type="InterPro" id="IPR003593">
    <property type="entry name" value="AAA+_ATPase"/>
</dbReference>
<dbReference type="Gene3D" id="3.40.50.300">
    <property type="entry name" value="P-loop containing nucleotide triphosphate hydrolases"/>
    <property type="match status" value="1"/>
</dbReference>
<evidence type="ECO:0000256" key="8">
    <source>
        <dbReference type="ARBA" id="ARBA00022989"/>
    </source>
</evidence>
<dbReference type="GO" id="GO:0031640">
    <property type="term" value="P:killing of cells of another organism"/>
    <property type="evidence" value="ECO:0007669"/>
    <property type="project" value="UniProtKB-KW"/>
</dbReference>
<dbReference type="Proteomes" id="UP000029549">
    <property type="component" value="Unassembled WGS sequence"/>
</dbReference>
<dbReference type="GO" id="GO:0006508">
    <property type="term" value="P:proteolysis"/>
    <property type="evidence" value="ECO:0007669"/>
    <property type="project" value="InterPro"/>
</dbReference>
<dbReference type="PROSITE" id="PS50990">
    <property type="entry name" value="PEPTIDASE_C39"/>
    <property type="match status" value="1"/>
</dbReference>
<comment type="subcellular location">
    <subcellularLocation>
        <location evidence="1">Cell membrane</location>
        <topology evidence="1">Multi-pass membrane protein</topology>
    </subcellularLocation>
</comment>
<dbReference type="SUPFAM" id="SSF52540">
    <property type="entry name" value="P-loop containing nucleoside triphosphate hydrolases"/>
    <property type="match status" value="1"/>
</dbReference>
<keyword evidence="5" id="KW-0354">Hemolysis</keyword>
<evidence type="ECO:0000256" key="11">
    <source>
        <dbReference type="ARBA" id="ARBA00061173"/>
    </source>
</evidence>
<dbReference type="EMBL" id="AWTP01000013">
    <property type="protein sequence ID" value="KGH20655.1"/>
    <property type="molecule type" value="Genomic_DNA"/>
</dbReference>
<dbReference type="Gene3D" id="1.20.1560.10">
    <property type="entry name" value="ABC transporter type 1, transmembrane domain"/>
    <property type="match status" value="1"/>
</dbReference>
<evidence type="ECO:0000256" key="13">
    <source>
        <dbReference type="SAM" id="Phobius"/>
    </source>
</evidence>
<dbReference type="PROSITE" id="PS50929">
    <property type="entry name" value="ABC_TM1F"/>
    <property type="match status" value="1"/>
</dbReference>
<dbReference type="CDD" id="cd18567">
    <property type="entry name" value="ABC_6TM_CvaB_RaxB_like"/>
    <property type="match status" value="1"/>
</dbReference>
<feature type="transmembrane region" description="Helical" evidence="13">
    <location>
        <begin position="280"/>
        <end position="303"/>
    </location>
</feature>